<evidence type="ECO:0000256" key="1">
    <source>
        <dbReference type="SAM" id="Coils"/>
    </source>
</evidence>
<organism evidence="3 4">
    <name type="scientific">Caenorhabditis tropicalis</name>
    <dbReference type="NCBI Taxonomy" id="1561998"/>
    <lineage>
        <taxon>Eukaryota</taxon>
        <taxon>Metazoa</taxon>
        <taxon>Ecdysozoa</taxon>
        <taxon>Nematoda</taxon>
        <taxon>Chromadorea</taxon>
        <taxon>Rhabditida</taxon>
        <taxon>Rhabditina</taxon>
        <taxon>Rhabditomorpha</taxon>
        <taxon>Rhabditoidea</taxon>
        <taxon>Rhabditidae</taxon>
        <taxon>Peloderinae</taxon>
        <taxon>Caenorhabditis</taxon>
    </lineage>
</organism>
<evidence type="ECO:0000256" key="2">
    <source>
        <dbReference type="SAM" id="MobiDB-lite"/>
    </source>
</evidence>
<evidence type="ECO:0000313" key="4">
    <source>
        <dbReference type="WBParaSite" id="Csp11.Scaffold628.g7407.t1"/>
    </source>
</evidence>
<dbReference type="STRING" id="1561998.A0A1I7TMJ1"/>
<feature type="region of interest" description="Disordered" evidence="2">
    <location>
        <begin position="67"/>
        <end position="89"/>
    </location>
</feature>
<dbReference type="WBParaSite" id="Csp11.Scaffold628.g7407.t1">
    <property type="protein sequence ID" value="Csp11.Scaffold628.g7407.t1"/>
    <property type="gene ID" value="Csp11.Scaffold628.g7407"/>
</dbReference>
<accession>A0A1I7TMJ1</accession>
<evidence type="ECO:0000313" key="3">
    <source>
        <dbReference type="Proteomes" id="UP000095282"/>
    </source>
</evidence>
<protein>
    <submittedName>
        <fullName evidence="4">Uncharacterized protein</fullName>
    </submittedName>
</protein>
<proteinExistence type="predicted"/>
<keyword evidence="3" id="KW-1185">Reference proteome</keyword>
<dbReference type="Proteomes" id="UP000095282">
    <property type="component" value="Unplaced"/>
</dbReference>
<feature type="coiled-coil region" evidence="1">
    <location>
        <begin position="132"/>
        <end position="159"/>
    </location>
</feature>
<sequence length="248" mass="28495">MSSGSRSNPLKLPDNVAKRNKIEGDLLETPRTGCSVFQQNSSKDADDMELRGVEVAIDGNDKYRTVHRIEKTPKPLAKKKKTNSDGKAIKAPVVFKKDFQQPERYEHILNATNKNLSCIEHRTFQEYMPNREKAVREAAERYEKEQKEAEKRNKRDERCWHMGSMSDDDVPYSLCSENKAEPRTMIEKSRKISKSAEQLFTPKEEQKTKTVVVNVELDAKAKREPIVETHATVKGRIEVDTVEEEDDT</sequence>
<dbReference type="AlphaFoldDB" id="A0A1I7TMJ1"/>
<name>A0A1I7TMJ1_9PELO</name>
<keyword evidence="1" id="KW-0175">Coiled coil</keyword>
<reference evidence="4" key="1">
    <citation type="submission" date="2016-11" db="UniProtKB">
        <authorList>
            <consortium name="WormBaseParasite"/>
        </authorList>
    </citation>
    <scope>IDENTIFICATION</scope>
</reference>